<reference evidence="1 2" key="1">
    <citation type="submission" date="2024-03" db="EMBL/GenBank/DDBJ databases">
        <title>Novel Streptomyces species of biotechnological and ecological value are a feature of Machair soil.</title>
        <authorList>
            <person name="Prole J.R."/>
            <person name="Goodfellow M."/>
            <person name="Allenby N."/>
            <person name="Ward A.C."/>
        </authorList>
    </citation>
    <scope>NUCLEOTIDE SEQUENCE [LARGE SCALE GENOMIC DNA]</scope>
    <source>
        <strain evidence="1 2">MS1.AVA.1</strain>
    </source>
</reference>
<protein>
    <submittedName>
        <fullName evidence="1">DUF5682 family protein</fullName>
    </submittedName>
</protein>
<organism evidence="1 2">
    <name type="scientific">Streptomyces machairae</name>
    <dbReference type="NCBI Taxonomy" id="3134109"/>
    <lineage>
        <taxon>Bacteria</taxon>
        <taxon>Bacillati</taxon>
        <taxon>Actinomycetota</taxon>
        <taxon>Actinomycetes</taxon>
        <taxon>Kitasatosporales</taxon>
        <taxon>Streptomycetaceae</taxon>
        <taxon>Streptomyces</taxon>
    </lineage>
</organism>
<dbReference type="Pfam" id="PF18934">
    <property type="entry name" value="DUF5682"/>
    <property type="match status" value="1"/>
</dbReference>
<comment type="caution">
    <text evidence="1">The sequence shown here is derived from an EMBL/GenBank/DDBJ whole genome shotgun (WGS) entry which is preliminary data.</text>
</comment>
<dbReference type="Proteomes" id="UP001376459">
    <property type="component" value="Unassembled WGS sequence"/>
</dbReference>
<gene>
    <name evidence="1" type="ORF">WKI71_28825</name>
</gene>
<evidence type="ECO:0000313" key="1">
    <source>
        <dbReference type="EMBL" id="MEJ8670955.1"/>
    </source>
</evidence>
<accession>A0ABU8UPY1</accession>
<sequence length="129" mass="13306">MAAGATAGVPADATAAGKVSAQVDGVADGDAGGAEAGGAPLIDVLDGIVAAMAEDDFLTGLPALRQAFAFFPPRERERIAERLLQRRGKHGSARSLLRTIADPLQLARARALEEDVARLLDRHGLGAVR</sequence>
<dbReference type="EMBL" id="JBBKAK010000001">
    <property type="protein sequence ID" value="MEJ8670955.1"/>
    <property type="molecule type" value="Genomic_DNA"/>
</dbReference>
<keyword evidence="2" id="KW-1185">Reference proteome</keyword>
<dbReference type="InterPro" id="IPR043737">
    <property type="entry name" value="DUF5682"/>
</dbReference>
<evidence type="ECO:0000313" key="2">
    <source>
        <dbReference type="Proteomes" id="UP001376459"/>
    </source>
</evidence>
<proteinExistence type="predicted"/>
<name>A0ABU8UPY1_9ACTN</name>